<dbReference type="GO" id="GO:0016020">
    <property type="term" value="C:membrane"/>
    <property type="evidence" value="ECO:0007669"/>
    <property type="project" value="UniProtKB-SubCell"/>
</dbReference>
<accession>A0A518CT46</accession>
<dbReference type="KEGG" id="plon:Pla110_41580"/>
<dbReference type="NCBIfam" id="TIGR00054">
    <property type="entry name" value="RIP metalloprotease RseP"/>
    <property type="match status" value="1"/>
</dbReference>
<reference evidence="13 14" key="1">
    <citation type="submission" date="2019-02" db="EMBL/GenBank/DDBJ databases">
        <title>Deep-cultivation of Planctomycetes and their phenomic and genomic characterization uncovers novel biology.</title>
        <authorList>
            <person name="Wiegand S."/>
            <person name="Jogler M."/>
            <person name="Boedeker C."/>
            <person name="Pinto D."/>
            <person name="Vollmers J."/>
            <person name="Rivas-Marin E."/>
            <person name="Kohn T."/>
            <person name="Peeters S.H."/>
            <person name="Heuer A."/>
            <person name="Rast P."/>
            <person name="Oberbeckmann S."/>
            <person name="Bunk B."/>
            <person name="Jeske O."/>
            <person name="Meyerdierks A."/>
            <person name="Storesund J.E."/>
            <person name="Kallscheuer N."/>
            <person name="Luecker S."/>
            <person name="Lage O.M."/>
            <person name="Pohl T."/>
            <person name="Merkel B.J."/>
            <person name="Hornburger P."/>
            <person name="Mueller R.-W."/>
            <person name="Bruemmer F."/>
            <person name="Labrenz M."/>
            <person name="Spormann A.M."/>
            <person name="Op den Camp H."/>
            <person name="Overmann J."/>
            <person name="Amann R."/>
            <person name="Jetten M.S.M."/>
            <person name="Mascher T."/>
            <person name="Medema M.H."/>
            <person name="Devos D.P."/>
            <person name="Kaster A.-K."/>
            <person name="Ovreas L."/>
            <person name="Rohde M."/>
            <person name="Galperin M.Y."/>
            <person name="Jogler C."/>
        </authorList>
    </citation>
    <scope>NUCLEOTIDE SEQUENCE [LARGE SCALE GENOMIC DNA]</scope>
    <source>
        <strain evidence="13 14">Pla110</strain>
    </source>
</reference>
<dbReference type="CDD" id="cd23081">
    <property type="entry name" value="cpPDZ_EcRseP-like"/>
    <property type="match status" value="1"/>
</dbReference>
<dbReference type="PANTHER" id="PTHR42837">
    <property type="entry name" value="REGULATOR OF SIGMA-E PROTEASE RSEP"/>
    <property type="match status" value="1"/>
</dbReference>
<evidence type="ECO:0000256" key="3">
    <source>
        <dbReference type="ARBA" id="ARBA00007931"/>
    </source>
</evidence>
<dbReference type="GO" id="GO:0006508">
    <property type="term" value="P:proteolysis"/>
    <property type="evidence" value="ECO:0007669"/>
    <property type="project" value="UniProtKB-KW"/>
</dbReference>
<feature type="transmembrane region" description="Helical" evidence="11">
    <location>
        <begin position="111"/>
        <end position="132"/>
    </location>
</feature>
<feature type="transmembrane region" description="Helical" evidence="11">
    <location>
        <begin position="6"/>
        <end position="28"/>
    </location>
</feature>
<keyword evidence="14" id="KW-1185">Reference proteome</keyword>
<evidence type="ECO:0000313" key="13">
    <source>
        <dbReference type="EMBL" id="QDU82403.1"/>
    </source>
</evidence>
<dbReference type="EC" id="3.4.24.-" evidence="13"/>
<dbReference type="GO" id="GO:0004222">
    <property type="term" value="F:metalloendopeptidase activity"/>
    <property type="evidence" value="ECO:0007669"/>
    <property type="project" value="InterPro"/>
</dbReference>
<dbReference type="InterPro" id="IPR008915">
    <property type="entry name" value="Peptidase_M50"/>
</dbReference>
<comment type="subcellular location">
    <subcellularLocation>
        <location evidence="2">Membrane</location>
        <topology evidence="2">Multi-pass membrane protein</topology>
    </subcellularLocation>
</comment>
<feature type="domain" description="PDZ" evidence="12">
    <location>
        <begin position="142"/>
        <end position="208"/>
    </location>
</feature>
<evidence type="ECO:0000259" key="12">
    <source>
        <dbReference type="PROSITE" id="PS50106"/>
    </source>
</evidence>
<dbReference type="CDD" id="cd06163">
    <property type="entry name" value="S2P-M50_PDZ_RseP-like"/>
    <property type="match status" value="2"/>
</dbReference>
<dbReference type="Gene3D" id="2.30.42.10">
    <property type="match status" value="3"/>
</dbReference>
<dbReference type="Proteomes" id="UP000317178">
    <property type="component" value="Chromosome"/>
</dbReference>
<dbReference type="InterPro" id="IPR004387">
    <property type="entry name" value="Pept_M50_Zn"/>
</dbReference>
<proteinExistence type="inferred from homology"/>
<feature type="domain" description="PDZ" evidence="12">
    <location>
        <begin position="295"/>
        <end position="343"/>
    </location>
</feature>
<dbReference type="InterPro" id="IPR036034">
    <property type="entry name" value="PDZ_sf"/>
</dbReference>
<keyword evidence="6 13" id="KW-0378">Hydrolase</keyword>
<evidence type="ECO:0000256" key="10">
    <source>
        <dbReference type="ARBA" id="ARBA00023136"/>
    </source>
</evidence>
<evidence type="ECO:0000256" key="7">
    <source>
        <dbReference type="ARBA" id="ARBA00022833"/>
    </source>
</evidence>
<name>A0A518CT46_9PLAN</name>
<feature type="transmembrane region" description="Helical" evidence="11">
    <location>
        <begin position="627"/>
        <end position="649"/>
    </location>
</feature>
<evidence type="ECO:0000256" key="1">
    <source>
        <dbReference type="ARBA" id="ARBA00001947"/>
    </source>
</evidence>
<keyword evidence="9 13" id="KW-0482">Metalloprotease</keyword>
<dbReference type="SUPFAM" id="SSF50156">
    <property type="entry name" value="PDZ domain-like"/>
    <property type="match status" value="3"/>
</dbReference>
<keyword evidence="8 11" id="KW-1133">Transmembrane helix</keyword>
<evidence type="ECO:0000313" key="14">
    <source>
        <dbReference type="Proteomes" id="UP000317178"/>
    </source>
</evidence>
<dbReference type="Pfam" id="PF17820">
    <property type="entry name" value="PDZ_6"/>
    <property type="match status" value="2"/>
</dbReference>
<organism evidence="13 14">
    <name type="scientific">Polystyrenella longa</name>
    <dbReference type="NCBI Taxonomy" id="2528007"/>
    <lineage>
        <taxon>Bacteria</taxon>
        <taxon>Pseudomonadati</taxon>
        <taxon>Planctomycetota</taxon>
        <taxon>Planctomycetia</taxon>
        <taxon>Planctomycetales</taxon>
        <taxon>Planctomycetaceae</taxon>
        <taxon>Polystyrenella</taxon>
    </lineage>
</organism>
<dbReference type="PANTHER" id="PTHR42837:SF2">
    <property type="entry name" value="MEMBRANE METALLOPROTEASE ARASP2, CHLOROPLASTIC-RELATED"/>
    <property type="match status" value="1"/>
</dbReference>
<dbReference type="EMBL" id="CP036281">
    <property type="protein sequence ID" value="QDU82403.1"/>
    <property type="molecule type" value="Genomic_DNA"/>
</dbReference>
<keyword evidence="4 13" id="KW-0645">Protease</keyword>
<evidence type="ECO:0000256" key="11">
    <source>
        <dbReference type="SAM" id="Phobius"/>
    </source>
</evidence>
<dbReference type="AlphaFoldDB" id="A0A518CT46"/>
<dbReference type="RefSeq" id="WP_197440330.1">
    <property type="nucleotide sequence ID" value="NZ_CP036281.1"/>
</dbReference>
<evidence type="ECO:0000256" key="5">
    <source>
        <dbReference type="ARBA" id="ARBA00022692"/>
    </source>
</evidence>
<sequence>MELMFAITLTSILNWVYVALGLGLVIFFHELGHFAVAKWCNVYVERFSIGFGPVIWSFRKGETEYALSIVPFGGYVKMLGQDDMDPSQLSSEEIAQDPRAYSAKNVWQRMAIISAGVIMNILTAILFFAYAFSSGIENPTAVVGSVQAGLPAWEKGMQSGDRITEINGRKINSFMDIKRGVALSSGPLDIKAVRRSGEEFSLTILPEQKELGRMIGTAYADGLRTAGMLEGATAGAAPDTPAATAEPPVPMNARIINVNGEEIDDPFRFQQILAQKRAEPLEITFQVLKNDEKVTTTIPAQPFQELGIQVDIGQLLAIQQGSPAETAGLKKGDKIMQVDGRGLGNDLNPLHLPEYFASKHGSSVDVTIKRENEGGEVAEMTISVIPQNRPGWVEAPYGPDVPLSIPSIGVAFNLINRVLKIQEGSPAATAGLQANDALISIEFIPPPKKDSEMKPIKLSFDQELRNWAHAIWYLQRLPGWEVKVAFSRSNQVQTVSLEPVESKEWFMPTERGIYLLPQLQTQKANGIGEAIGMGFDSTINSVTDIYLTLRNLFTADLSVKNLRGPIGIASVSHSHASRGMPYLAWFLGMLSVNLAVLNFLPIPVLDGGHMVFLLWEAITRKKPSERVVIAATYVGMMIVLGLMVLVLYLDIFVHWLQF</sequence>
<keyword evidence="7" id="KW-0862">Zinc</keyword>
<keyword evidence="5 11" id="KW-0812">Transmembrane</keyword>
<dbReference type="PROSITE" id="PS50106">
    <property type="entry name" value="PDZ"/>
    <property type="match status" value="2"/>
</dbReference>
<protein>
    <submittedName>
        <fullName evidence="13">Zinc metalloprotease</fullName>
        <ecNumber evidence="13">3.4.24.-</ecNumber>
    </submittedName>
</protein>
<comment type="cofactor">
    <cofactor evidence="1">
        <name>Zn(2+)</name>
        <dbReference type="ChEBI" id="CHEBI:29105"/>
    </cofactor>
</comment>
<dbReference type="InterPro" id="IPR001478">
    <property type="entry name" value="PDZ"/>
</dbReference>
<evidence type="ECO:0000256" key="2">
    <source>
        <dbReference type="ARBA" id="ARBA00004141"/>
    </source>
</evidence>
<comment type="similarity">
    <text evidence="3">Belongs to the peptidase M50B family.</text>
</comment>
<gene>
    <name evidence="13" type="ORF">Pla110_41580</name>
</gene>
<dbReference type="InterPro" id="IPR041489">
    <property type="entry name" value="PDZ_6"/>
</dbReference>
<dbReference type="Pfam" id="PF02163">
    <property type="entry name" value="Peptidase_M50"/>
    <property type="match status" value="1"/>
</dbReference>
<evidence type="ECO:0000256" key="4">
    <source>
        <dbReference type="ARBA" id="ARBA00022670"/>
    </source>
</evidence>
<dbReference type="SMART" id="SM00228">
    <property type="entry name" value="PDZ"/>
    <property type="match status" value="2"/>
</dbReference>
<evidence type="ECO:0000256" key="6">
    <source>
        <dbReference type="ARBA" id="ARBA00022801"/>
    </source>
</evidence>
<evidence type="ECO:0000256" key="9">
    <source>
        <dbReference type="ARBA" id="ARBA00023049"/>
    </source>
</evidence>
<evidence type="ECO:0000256" key="8">
    <source>
        <dbReference type="ARBA" id="ARBA00022989"/>
    </source>
</evidence>
<keyword evidence="10 11" id="KW-0472">Membrane</keyword>
<feature type="transmembrane region" description="Helical" evidence="11">
    <location>
        <begin position="582"/>
        <end position="615"/>
    </location>
</feature>